<evidence type="ECO:0000313" key="4">
    <source>
        <dbReference type="EMBL" id="OBR97234.1"/>
    </source>
</evidence>
<protein>
    <submittedName>
        <fullName evidence="3">Stage III sporulation protein AE</fullName>
    </submittedName>
</protein>
<dbReference type="EMBL" id="LITQ01000021">
    <property type="protein sequence ID" value="OAA92215.1"/>
    <property type="molecule type" value="Genomic_DNA"/>
</dbReference>
<feature type="transmembrane region" description="Helical" evidence="1">
    <location>
        <begin position="377"/>
        <end position="405"/>
    </location>
</feature>
<organism evidence="3 5">
    <name type="scientific">Clostridium coskatii</name>
    <dbReference type="NCBI Taxonomy" id="1705578"/>
    <lineage>
        <taxon>Bacteria</taxon>
        <taxon>Bacillati</taxon>
        <taxon>Bacillota</taxon>
        <taxon>Clostridia</taxon>
        <taxon>Eubacteriales</taxon>
        <taxon>Clostridiaceae</taxon>
        <taxon>Clostridium</taxon>
    </lineage>
</organism>
<evidence type="ECO:0000313" key="3">
    <source>
        <dbReference type="EMBL" id="OAA92215.1"/>
    </source>
</evidence>
<evidence type="ECO:0000256" key="1">
    <source>
        <dbReference type="SAM" id="Phobius"/>
    </source>
</evidence>
<feature type="transmembrane region" description="Helical" evidence="1">
    <location>
        <begin position="187"/>
        <end position="206"/>
    </location>
</feature>
<keyword evidence="1" id="KW-1133">Transmembrane helix</keyword>
<keyword evidence="6" id="KW-1185">Reference proteome</keyword>
<evidence type="ECO:0000313" key="5">
    <source>
        <dbReference type="Proteomes" id="UP000077384"/>
    </source>
</evidence>
<evidence type="ECO:0000313" key="6">
    <source>
        <dbReference type="Proteomes" id="UP000093694"/>
    </source>
</evidence>
<proteinExistence type="predicted"/>
<dbReference type="InterPro" id="IPR014194">
    <property type="entry name" value="Spore_III_AE"/>
</dbReference>
<feature type="transmembrane region" description="Helical" evidence="1">
    <location>
        <begin position="332"/>
        <end position="357"/>
    </location>
</feature>
<accession>A0A162J9G7</accession>
<dbReference type="Pfam" id="PF09546">
    <property type="entry name" value="Spore_III_AE"/>
    <property type="match status" value="1"/>
</dbReference>
<name>A0A162J9G7_9CLOT</name>
<reference evidence="4 6" key="2">
    <citation type="journal article" date="2016" name="Front. Microbiol.">
        <title>Industrial Acetogenic Biocatalysts: A Comparative Metabolic and Genomic Analysis.</title>
        <authorList>
            <person name="Bengelsdorf F."/>
            <person name="Poehlein A."/>
            <person name="Sonja S."/>
            <person name="Erz C."/>
            <person name="Hummel T."/>
            <person name="Hoffmeister S."/>
            <person name="Daniel R."/>
            <person name="Durre P."/>
        </authorList>
    </citation>
    <scope>NUCLEOTIDE SEQUENCE [LARGE SCALE GENOMIC DNA]</scope>
    <source>
        <strain evidence="4 6">PTA-10522</strain>
    </source>
</reference>
<feature type="transmembrane region" description="Helical" evidence="1">
    <location>
        <begin position="120"/>
        <end position="141"/>
    </location>
</feature>
<feature type="transmembrane region" description="Helical" evidence="1">
    <location>
        <begin position="218"/>
        <end position="242"/>
    </location>
</feature>
<dbReference type="RefSeq" id="WP_063601602.1">
    <property type="nucleotide sequence ID" value="NZ_LITQ01000021.1"/>
</dbReference>
<keyword evidence="1" id="KW-0812">Transmembrane</keyword>
<dbReference type="Proteomes" id="UP000077384">
    <property type="component" value="Unassembled WGS sequence"/>
</dbReference>
<dbReference type="EMBL" id="LROR01000028">
    <property type="protein sequence ID" value="OBR97234.1"/>
    <property type="molecule type" value="Genomic_DNA"/>
</dbReference>
<feature type="transmembrane region" description="Helical" evidence="1">
    <location>
        <begin position="262"/>
        <end position="280"/>
    </location>
</feature>
<reference evidence="3 5" key="1">
    <citation type="journal article" date="2015" name="Biotechnol. Bioeng.">
        <title>Genome sequence and phenotypic characterization of Caulobacter segnis.</title>
        <authorList>
            <person name="Patel S."/>
            <person name="Fletcher B."/>
            <person name="Scott D.C."/>
            <person name="Ely B."/>
        </authorList>
    </citation>
    <scope>NUCLEOTIDE SEQUENCE [LARGE SCALE GENOMIC DNA]</scope>
    <source>
        <strain evidence="3 5">PS02</strain>
    </source>
</reference>
<comment type="caution">
    <text evidence="3">The sequence shown here is derived from an EMBL/GenBank/DDBJ whole genome shotgun (WGS) entry which is preliminary data.</text>
</comment>
<evidence type="ECO:0000256" key="2">
    <source>
        <dbReference type="SAM" id="SignalP"/>
    </source>
</evidence>
<dbReference type="NCBIfam" id="TIGR02829">
    <property type="entry name" value="spore_III_AE"/>
    <property type="match status" value="1"/>
</dbReference>
<dbReference type="PATRIC" id="fig|1705578.3.peg.1424"/>
<feature type="chain" id="PRO_5038435586" evidence="2">
    <location>
        <begin position="21"/>
        <end position="410"/>
    </location>
</feature>
<gene>
    <name evidence="3" type="primary">spoIIIAE</name>
    <name evidence="4" type="ORF">CLCOS_05400</name>
    <name evidence="3" type="ORF">WX73_01031</name>
</gene>
<sequence>MKKIILGLVIVLLIGFNVQAFDTSNGETNVQNQIKIENSNEDSVQDDKYNKIQNKQSESEKEQIEKFYDYISNMKTKNEVLNDIDVRDYVKGFLKTGSGNTSLKKIIRALTMYGVREVAASLKLLVLLIVISLICALLTNLQRAFNGEQLSNIAYFACYSLIIIIMARSFYISVDIARSTIKEMTDFMVALIPILITLVASVGGFVEASIMDPIVIGAITISANLFMDVIIPIISMSFVLQFVNNLSSEYKIDKLTKLLNQVALWAQGIIMTVFIGIITVRGITSKTIDEVTAKTAKFAVDNFVPIVGKSLSDAISTVAGYSILLKNALSSLGLVIIVAILLFPVIKLLIIVVAYKLTAALIEPISDGRLVNCINSAGSSIVLIMACLICVSVMFFIMICIIAAAGKITM</sequence>
<keyword evidence="1" id="KW-0472">Membrane</keyword>
<feature type="transmembrane region" description="Helical" evidence="1">
    <location>
        <begin position="153"/>
        <end position="172"/>
    </location>
</feature>
<keyword evidence="2" id="KW-0732">Signal</keyword>
<dbReference type="AlphaFoldDB" id="A0A162J9G7"/>
<feature type="signal peptide" evidence="2">
    <location>
        <begin position="1"/>
        <end position="20"/>
    </location>
</feature>
<dbReference type="Proteomes" id="UP000093694">
    <property type="component" value="Unassembled WGS sequence"/>
</dbReference>